<name>A0A7R9QIJ6_9ACAR</name>
<keyword evidence="1" id="KW-0732">Signal</keyword>
<gene>
    <name evidence="2" type="ORF">ONB1V03_LOCUS5961</name>
</gene>
<feature type="chain" id="PRO_5036211876" evidence="1">
    <location>
        <begin position="18"/>
        <end position="268"/>
    </location>
</feature>
<dbReference type="Proteomes" id="UP000728032">
    <property type="component" value="Unassembled WGS sequence"/>
</dbReference>
<organism evidence="2">
    <name type="scientific">Oppiella nova</name>
    <dbReference type="NCBI Taxonomy" id="334625"/>
    <lineage>
        <taxon>Eukaryota</taxon>
        <taxon>Metazoa</taxon>
        <taxon>Ecdysozoa</taxon>
        <taxon>Arthropoda</taxon>
        <taxon>Chelicerata</taxon>
        <taxon>Arachnida</taxon>
        <taxon>Acari</taxon>
        <taxon>Acariformes</taxon>
        <taxon>Sarcoptiformes</taxon>
        <taxon>Oribatida</taxon>
        <taxon>Brachypylina</taxon>
        <taxon>Oppioidea</taxon>
        <taxon>Oppiidae</taxon>
        <taxon>Oppiella</taxon>
    </lineage>
</organism>
<keyword evidence="3" id="KW-1185">Reference proteome</keyword>
<dbReference type="InterPro" id="IPR036047">
    <property type="entry name" value="F-box-like_dom_sf"/>
</dbReference>
<evidence type="ECO:0000313" key="3">
    <source>
        <dbReference type="Proteomes" id="UP000728032"/>
    </source>
</evidence>
<reference evidence="2" key="1">
    <citation type="submission" date="2020-11" db="EMBL/GenBank/DDBJ databases">
        <authorList>
            <person name="Tran Van P."/>
        </authorList>
    </citation>
    <scope>NUCLEOTIDE SEQUENCE</scope>
</reference>
<dbReference type="AlphaFoldDB" id="A0A7R9QIJ6"/>
<feature type="signal peptide" evidence="1">
    <location>
        <begin position="1"/>
        <end position="17"/>
    </location>
</feature>
<dbReference type="OrthoDB" id="6478838at2759"/>
<evidence type="ECO:0000313" key="2">
    <source>
        <dbReference type="EMBL" id="CAD7646885.1"/>
    </source>
</evidence>
<proteinExistence type="predicted"/>
<evidence type="ECO:0000256" key="1">
    <source>
        <dbReference type="SAM" id="SignalP"/>
    </source>
</evidence>
<dbReference type="EMBL" id="CAJPVJ010002554">
    <property type="protein sequence ID" value="CAG2166439.1"/>
    <property type="molecule type" value="Genomic_DNA"/>
</dbReference>
<dbReference type="SUPFAM" id="SSF81383">
    <property type="entry name" value="F-box domain"/>
    <property type="match status" value="1"/>
</dbReference>
<protein>
    <submittedName>
        <fullName evidence="2">Uncharacterized protein</fullName>
    </submittedName>
</protein>
<accession>A0A7R9QIJ6</accession>
<sequence>MWITGHITTGISWMAFSDHWLLGGSLGFHDLRPNSNHLSEAFMNSCNYIQKGVNKTYTTTNSIIMSQIYSKDSLDRFGDDLCQHLLSYLSFEDRFTYECLSKQWQRVGYPKCGNYGNYSFVFKTDPKMRLEISGDLFDSDIVLPNDLFIDFKRLTHLTIGFPINEHFATKHFIHSSTTVHKHRIGCPVLVYISMDDVVANPCNTMAFVEEFRQMGKCLKSMRKTLWTDLVTICVNMCCLSYHLKTGSDLNVCPNSGREWYSIHKHDSN</sequence>
<dbReference type="EMBL" id="OC917379">
    <property type="protein sequence ID" value="CAD7646885.1"/>
    <property type="molecule type" value="Genomic_DNA"/>
</dbReference>